<dbReference type="OrthoDB" id="3232438at2759"/>
<protein>
    <submittedName>
        <fullName evidence="1">Uncharacterized protein</fullName>
    </submittedName>
</protein>
<sequence>MSGISGLTKMSGNEHKDITKQLLGCLVNAGPKVPADAIRATRALLDFLYIAQYESHTTESLKFLQEALDEFHKTKNVFLALGARLGDGFKLPKLHALQHYIDSIRLFGTTDNCNTESTERLHIDLAKVLYEQTNHKEYLEQMVALLERNEKMRALSIRIQWQQGKTPTPRLRRPPAKEVPIGIHLAKEPNDCHMPIANIIDNHGAELFRPALRTFIAAYLKKHIAPGQTATQLQVPDDVHVWHRVKFGLANLFVVEDKVTRYTAHCAPARKAPRTQKALPGRFDTILVQVDEKSARSAGLDGKRVGQLRVAFKIPDEYNRSIFGSVTPPAHLAYVEWFSKPKSHHRDKVHGMFPVSRTYRSNGDRMAAIVELSSVVRPCQLSPKFDTSVNRAWTSENVLERAKNFFINHYSDQHMYQTVF</sequence>
<name>A0A4R0RHY0_9APHY</name>
<dbReference type="EMBL" id="RWJN01000112">
    <property type="protein sequence ID" value="TCD67036.1"/>
    <property type="molecule type" value="Genomic_DNA"/>
</dbReference>
<dbReference type="AlphaFoldDB" id="A0A4R0RHY0"/>
<comment type="caution">
    <text evidence="1">The sequence shown here is derived from an EMBL/GenBank/DDBJ whole genome shotgun (WGS) entry which is preliminary data.</text>
</comment>
<organism evidence="1 2">
    <name type="scientific">Steccherinum ochraceum</name>
    <dbReference type="NCBI Taxonomy" id="92696"/>
    <lineage>
        <taxon>Eukaryota</taxon>
        <taxon>Fungi</taxon>
        <taxon>Dikarya</taxon>
        <taxon>Basidiomycota</taxon>
        <taxon>Agaricomycotina</taxon>
        <taxon>Agaricomycetes</taxon>
        <taxon>Polyporales</taxon>
        <taxon>Steccherinaceae</taxon>
        <taxon>Steccherinum</taxon>
    </lineage>
</organism>
<proteinExistence type="predicted"/>
<evidence type="ECO:0000313" key="1">
    <source>
        <dbReference type="EMBL" id="TCD67036.1"/>
    </source>
</evidence>
<dbReference type="Proteomes" id="UP000292702">
    <property type="component" value="Unassembled WGS sequence"/>
</dbReference>
<dbReference type="STRING" id="92696.A0A4R0RHY0"/>
<accession>A0A4R0RHY0</accession>
<keyword evidence="2" id="KW-1185">Reference proteome</keyword>
<gene>
    <name evidence="1" type="ORF">EIP91_000598</name>
</gene>
<reference evidence="1 2" key="1">
    <citation type="submission" date="2018-11" db="EMBL/GenBank/DDBJ databases">
        <title>Genome assembly of Steccherinum ochraceum LE-BIN_3174, the white-rot fungus of the Steccherinaceae family (The Residual Polyporoid clade, Polyporales, Basidiomycota).</title>
        <authorList>
            <person name="Fedorova T.V."/>
            <person name="Glazunova O.A."/>
            <person name="Landesman E.O."/>
            <person name="Moiseenko K.V."/>
            <person name="Psurtseva N.V."/>
            <person name="Savinova O.S."/>
            <person name="Shakhova N.V."/>
            <person name="Tyazhelova T.V."/>
            <person name="Vasina D.V."/>
        </authorList>
    </citation>
    <scope>NUCLEOTIDE SEQUENCE [LARGE SCALE GENOMIC DNA]</scope>
    <source>
        <strain evidence="1 2">LE-BIN_3174</strain>
    </source>
</reference>
<evidence type="ECO:0000313" key="2">
    <source>
        <dbReference type="Proteomes" id="UP000292702"/>
    </source>
</evidence>